<name>A0ACC1LRZ8_9FUNG</name>
<reference evidence="1" key="1">
    <citation type="submission" date="2022-07" db="EMBL/GenBank/DDBJ databases">
        <title>Phylogenomic reconstructions and comparative analyses of Kickxellomycotina fungi.</title>
        <authorList>
            <person name="Reynolds N.K."/>
            <person name="Stajich J.E."/>
            <person name="Barry K."/>
            <person name="Grigoriev I.V."/>
            <person name="Crous P."/>
            <person name="Smith M.E."/>
        </authorList>
    </citation>
    <scope>NUCLEOTIDE SEQUENCE</scope>
    <source>
        <strain evidence="1">CBS 190363</strain>
    </source>
</reference>
<keyword evidence="2" id="KW-1185">Reference proteome</keyword>
<evidence type="ECO:0000313" key="2">
    <source>
        <dbReference type="Proteomes" id="UP001139981"/>
    </source>
</evidence>
<accession>A0ACC1LRZ8</accession>
<protein>
    <submittedName>
        <fullName evidence="1">Uncharacterized protein</fullName>
    </submittedName>
</protein>
<dbReference type="Proteomes" id="UP001139981">
    <property type="component" value="Unassembled WGS sequence"/>
</dbReference>
<organism evidence="1 2">
    <name type="scientific">Coemansia aciculifera</name>
    <dbReference type="NCBI Taxonomy" id="417176"/>
    <lineage>
        <taxon>Eukaryota</taxon>
        <taxon>Fungi</taxon>
        <taxon>Fungi incertae sedis</taxon>
        <taxon>Zoopagomycota</taxon>
        <taxon>Kickxellomycotina</taxon>
        <taxon>Kickxellomycetes</taxon>
        <taxon>Kickxellales</taxon>
        <taxon>Kickxellaceae</taxon>
        <taxon>Coemansia</taxon>
    </lineage>
</organism>
<gene>
    <name evidence="1" type="ORF">IWW38_006553</name>
</gene>
<proteinExistence type="predicted"/>
<sequence length="197" mass="21381">MIEAPGGVVRPHLLVTLYDAEHRMSEFWRGVTAGQRLIVRGPIATQENMTRAFAGDVCVLAAAGSGIAPIFQVLQFAHINSAYRNKRIVVIHCARDHACLWLSREVATFARDMPGLEHHVFLSNEPEKCIATTTTTSDSPAMQTTHERLSKALLLRAVGPLTGAQCFAMVCGPDSFNRDVSAWLQAAGALAVQVLDS</sequence>
<comment type="caution">
    <text evidence="1">The sequence shown here is derived from an EMBL/GenBank/DDBJ whole genome shotgun (WGS) entry which is preliminary data.</text>
</comment>
<evidence type="ECO:0000313" key="1">
    <source>
        <dbReference type="EMBL" id="KAJ2877518.1"/>
    </source>
</evidence>
<dbReference type="EMBL" id="JANBVB010003800">
    <property type="protein sequence ID" value="KAJ2877518.1"/>
    <property type="molecule type" value="Genomic_DNA"/>
</dbReference>